<accession>A0AAE1Q5S4</accession>
<evidence type="ECO:0000313" key="5">
    <source>
        <dbReference type="Proteomes" id="UP001292094"/>
    </source>
</evidence>
<keyword evidence="2" id="KW-0575">Peroxidase</keyword>
<evidence type="ECO:0000256" key="2">
    <source>
        <dbReference type="ARBA" id="ARBA00022559"/>
    </source>
</evidence>
<proteinExistence type="inferred from homology"/>
<sequence length="94" mass="10146">MSSLFLSHTCITHTTPKPHNPSLGRLSFLIKLQLCNSQSLLAVSGGVCVGSFRPYVMAAGSSFYDFSAADIDGNEVSMEKYKDRVCIVVNVASK</sequence>
<dbReference type="GO" id="GO:0004601">
    <property type="term" value="F:peroxidase activity"/>
    <property type="evidence" value="ECO:0007669"/>
    <property type="project" value="UniProtKB-KW"/>
</dbReference>
<gene>
    <name evidence="4" type="ORF">Pmani_009089</name>
</gene>
<dbReference type="Gene3D" id="3.40.30.10">
    <property type="entry name" value="Glutaredoxin"/>
    <property type="match status" value="1"/>
</dbReference>
<keyword evidence="5" id="KW-1185">Reference proteome</keyword>
<dbReference type="InterPro" id="IPR000889">
    <property type="entry name" value="Glutathione_peroxidase"/>
</dbReference>
<dbReference type="InterPro" id="IPR036249">
    <property type="entry name" value="Thioredoxin-like_sf"/>
</dbReference>
<dbReference type="GO" id="GO:0006979">
    <property type="term" value="P:response to oxidative stress"/>
    <property type="evidence" value="ECO:0007669"/>
    <property type="project" value="InterPro"/>
</dbReference>
<keyword evidence="3" id="KW-0560">Oxidoreductase</keyword>
<evidence type="ECO:0000313" key="4">
    <source>
        <dbReference type="EMBL" id="KAK4320020.1"/>
    </source>
</evidence>
<dbReference type="SUPFAM" id="SSF52833">
    <property type="entry name" value="Thioredoxin-like"/>
    <property type="match status" value="1"/>
</dbReference>
<dbReference type="PROSITE" id="PS51355">
    <property type="entry name" value="GLUTATHIONE_PEROXID_3"/>
    <property type="match status" value="1"/>
</dbReference>
<protein>
    <recommendedName>
        <fullName evidence="6">Glutathione peroxidase</fullName>
    </recommendedName>
</protein>
<dbReference type="Proteomes" id="UP001292094">
    <property type="component" value="Unassembled WGS sequence"/>
</dbReference>
<evidence type="ECO:0008006" key="6">
    <source>
        <dbReference type="Google" id="ProtNLM"/>
    </source>
</evidence>
<dbReference type="AlphaFoldDB" id="A0AAE1Q5S4"/>
<dbReference type="Pfam" id="PF00255">
    <property type="entry name" value="GSHPx"/>
    <property type="match status" value="1"/>
</dbReference>
<comment type="caution">
    <text evidence="4">The sequence shown here is derived from an EMBL/GenBank/DDBJ whole genome shotgun (WGS) entry which is preliminary data.</text>
</comment>
<evidence type="ECO:0000256" key="3">
    <source>
        <dbReference type="ARBA" id="ARBA00023002"/>
    </source>
</evidence>
<reference evidence="4" key="1">
    <citation type="submission" date="2023-11" db="EMBL/GenBank/DDBJ databases">
        <title>Genome assemblies of two species of porcelain crab, Petrolisthes cinctipes and Petrolisthes manimaculis (Anomura: Porcellanidae).</title>
        <authorList>
            <person name="Angst P."/>
        </authorList>
    </citation>
    <scope>NUCLEOTIDE SEQUENCE</scope>
    <source>
        <strain evidence="4">PB745_02</strain>
        <tissue evidence="4">Gill</tissue>
    </source>
</reference>
<dbReference type="EMBL" id="JAWZYT010000700">
    <property type="protein sequence ID" value="KAK4320020.1"/>
    <property type="molecule type" value="Genomic_DNA"/>
</dbReference>
<comment type="similarity">
    <text evidence="1">Belongs to the glutathione peroxidase family.</text>
</comment>
<name>A0AAE1Q5S4_9EUCA</name>
<organism evidence="4 5">
    <name type="scientific">Petrolisthes manimaculis</name>
    <dbReference type="NCBI Taxonomy" id="1843537"/>
    <lineage>
        <taxon>Eukaryota</taxon>
        <taxon>Metazoa</taxon>
        <taxon>Ecdysozoa</taxon>
        <taxon>Arthropoda</taxon>
        <taxon>Crustacea</taxon>
        <taxon>Multicrustacea</taxon>
        <taxon>Malacostraca</taxon>
        <taxon>Eumalacostraca</taxon>
        <taxon>Eucarida</taxon>
        <taxon>Decapoda</taxon>
        <taxon>Pleocyemata</taxon>
        <taxon>Anomura</taxon>
        <taxon>Galatheoidea</taxon>
        <taxon>Porcellanidae</taxon>
        <taxon>Petrolisthes</taxon>
    </lineage>
</organism>
<evidence type="ECO:0000256" key="1">
    <source>
        <dbReference type="ARBA" id="ARBA00006926"/>
    </source>
</evidence>